<evidence type="ECO:0000313" key="4">
    <source>
        <dbReference type="Proteomes" id="UP001148125"/>
    </source>
</evidence>
<keyword evidence="3" id="KW-0378">Hydrolase</keyword>
<dbReference type="PANTHER" id="PTHR43798:SF33">
    <property type="entry name" value="HYDROLASE, PUTATIVE (AFU_ORTHOLOGUE AFUA_2G14860)-RELATED"/>
    <property type="match status" value="1"/>
</dbReference>
<dbReference type="PRINTS" id="PR00111">
    <property type="entry name" value="ABHYDROLASE"/>
</dbReference>
<gene>
    <name evidence="3" type="ORF">N7Z68_03960</name>
</gene>
<comment type="caution">
    <text evidence="3">The sequence shown here is derived from an EMBL/GenBank/DDBJ whole genome shotgun (WGS) entry which is preliminary data.</text>
</comment>
<dbReference type="PANTHER" id="PTHR43798">
    <property type="entry name" value="MONOACYLGLYCEROL LIPASE"/>
    <property type="match status" value="1"/>
</dbReference>
<keyword evidence="4" id="KW-1185">Reference proteome</keyword>
<evidence type="ECO:0000259" key="2">
    <source>
        <dbReference type="Pfam" id="PF00561"/>
    </source>
</evidence>
<proteinExistence type="predicted"/>
<dbReference type="EMBL" id="JAOTPO010000002">
    <property type="protein sequence ID" value="MDE5412528.1"/>
    <property type="molecule type" value="Genomic_DNA"/>
</dbReference>
<keyword evidence="1" id="KW-1133">Transmembrane helix</keyword>
<sequence>MKNKKIEANGLQFHIVDYGGQGEETILCIHGLTANARCWDAIAERLIHRYRVLAIDLRGRGDSEKPQSGYSVKQHAEDINKIIQQLNLDQVILVGHSLGAMIGVVFSSMYPKMVSSLILIDGGEDLRPEVVDLLKPSIERVEKQYETFAGYKAQVSEIPFFSPWNDYLEQYFYADVTHCDDGSVVSKTKKKIINEELINLTKPMINDCHAAIQVPTLILWAPNCLFHPTAYLISKDNGMKLAQMIDGGKFVEIRGANHFSILFHEYQQTASEILDYLHEVSVGKLHATKM</sequence>
<evidence type="ECO:0000313" key="3">
    <source>
        <dbReference type="EMBL" id="MDE5412528.1"/>
    </source>
</evidence>
<organism evidence="3 4">
    <name type="scientific">Alkalihalobacterium chitinilyticum</name>
    <dbReference type="NCBI Taxonomy" id="2980103"/>
    <lineage>
        <taxon>Bacteria</taxon>
        <taxon>Bacillati</taxon>
        <taxon>Bacillota</taxon>
        <taxon>Bacilli</taxon>
        <taxon>Bacillales</taxon>
        <taxon>Bacillaceae</taxon>
        <taxon>Alkalihalobacterium</taxon>
    </lineage>
</organism>
<dbReference type="InterPro" id="IPR000073">
    <property type="entry name" value="AB_hydrolase_1"/>
</dbReference>
<name>A0ABT5VDG6_9BACI</name>
<feature type="domain" description="AB hydrolase-1" evidence="2">
    <location>
        <begin position="25"/>
        <end position="161"/>
    </location>
</feature>
<dbReference type="SUPFAM" id="SSF53474">
    <property type="entry name" value="alpha/beta-Hydrolases"/>
    <property type="match status" value="1"/>
</dbReference>
<dbReference type="GO" id="GO:0016787">
    <property type="term" value="F:hydrolase activity"/>
    <property type="evidence" value="ECO:0007669"/>
    <property type="project" value="UniProtKB-KW"/>
</dbReference>
<dbReference type="Gene3D" id="3.40.50.1820">
    <property type="entry name" value="alpha/beta hydrolase"/>
    <property type="match status" value="1"/>
</dbReference>
<keyword evidence="1" id="KW-0812">Transmembrane</keyword>
<dbReference type="InterPro" id="IPR050266">
    <property type="entry name" value="AB_hydrolase_sf"/>
</dbReference>
<feature type="transmembrane region" description="Helical" evidence="1">
    <location>
        <begin position="91"/>
        <end position="110"/>
    </location>
</feature>
<protein>
    <submittedName>
        <fullName evidence="3">Alpha/beta hydrolase</fullName>
    </submittedName>
</protein>
<evidence type="ECO:0000256" key="1">
    <source>
        <dbReference type="SAM" id="Phobius"/>
    </source>
</evidence>
<dbReference type="RefSeq" id="WP_275117160.1">
    <property type="nucleotide sequence ID" value="NZ_JAOTPO010000002.1"/>
</dbReference>
<accession>A0ABT5VDG6</accession>
<reference evidence="3" key="1">
    <citation type="submission" date="2024-05" db="EMBL/GenBank/DDBJ databases">
        <title>Alkalihalobacillus sp. strain MEB203 novel alkaliphilic bacterium from Lonar Lake, India.</title>
        <authorList>
            <person name="Joshi A."/>
            <person name="Thite S."/>
            <person name="Mengade P."/>
        </authorList>
    </citation>
    <scope>NUCLEOTIDE SEQUENCE</scope>
    <source>
        <strain evidence="3">MEB 203</strain>
    </source>
</reference>
<keyword evidence="1" id="KW-0472">Membrane</keyword>
<dbReference type="Pfam" id="PF00561">
    <property type="entry name" value="Abhydrolase_1"/>
    <property type="match status" value="1"/>
</dbReference>
<dbReference type="InterPro" id="IPR029058">
    <property type="entry name" value="AB_hydrolase_fold"/>
</dbReference>
<dbReference type="Proteomes" id="UP001148125">
    <property type="component" value="Unassembled WGS sequence"/>
</dbReference>